<feature type="compositionally biased region" description="Gly residues" evidence="5">
    <location>
        <begin position="252"/>
        <end position="269"/>
    </location>
</feature>
<dbReference type="InterPro" id="IPR050699">
    <property type="entry name" value="RNA-DNA_Helicase"/>
</dbReference>
<evidence type="ECO:0000256" key="3">
    <source>
        <dbReference type="ARBA" id="ARBA00022806"/>
    </source>
</evidence>
<organism evidence="7 8">
    <name type="scientific">Olpidium bornovanus</name>
    <dbReference type="NCBI Taxonomy" id="278681"/>
    <lineage>
        <taxon>Eukaryota</taxon>
        <taxon>Fungi</taxon>
        <taxon>Fungi incertae sedis</taxon>
        <taxon>Olpidiomycota</taxon>
        <taxon>Olpidiomycotina</taxon>
        <taxon>Olpidiomycetes</taxon>
        <taxon>Olpidiales</taxon>
        <taxon>Olpidiaceae</taxon>
        <taxon>Olpidium</taxon>
    </lineage>
</organism>
<comment type="caution">
    <text evidence="7">The sequence shown here is derived from an EMBL/GenBank/DDBJ whole genome shotgun (WGS) entry which is preliminary data.</text>
</comment>
<gene>
    <name evidence="7" type="ORF">BJ554DRAFT_5342</name>
</gene>
<dbReference type="PANTHER" id="PTHR12131">
    <property type="entry name" value="ATP-DEPENDENT RNA AND DNA HELICASE"/>
    <property type="match status" value="1"/>
</dbReference>
<keyword evidence="4" id="KW-0067">ATP-binding</keyword>
<dbReference type="GO" id="GO:0003676">
    <property type="term" value="F:nucleic acid binding"/>
    <property type="evidence" value="ECO:0007669"/>
    <property type="project" value="InterPro"/>
</dbReference>
<dbReference type="GO" id="GO:0005524">
    <property type="term" value="F:ATP binding"/>
    <property type="evidence" value="ECO:0007669"/>
    <property type="project" value="UniProtKB-KW"/>
</dbReference>
<dbReference type="EMBL" id="JAEFCI010002276">
    <property type="protein sequence ID" value="KAG5462346.1"/>
    <property type="molecule type" value="Genomic_DNA"/>
</dbReference>
<feature type="compositionally biased region" description="Low complexity" evidence="5">
    <location>
        <begin position="270"/>
        <end position="286"/>
    </location>
</feature>
<accession>A0A8H7ZZS9</accession>
<dbReference type="InterPro" id="IPR011545">
    <property type="entry name" value="DEAD/DEAH_box_helicase_dom"/>
</dbReference>
<dbReference type="PANTHER" id="PTHR12131:SF1">
    <property type="entry name" value="ATP-DEPENDENT RNA HELICASE SUPV3L1, MITOCHONDRIAL-RELATED"/>
    <property type="match status" value="1"/>
</dbReference>
<sequence length="361" mass="40273">MLIFRQTGLPQYPFELDVFQKRAVYHLEKGDSTFVAAHTSAGKTAVAEYAIALAQRHMTRTIYTSPIKALSNQKFRDFRDTFDDVGILTGDVQIRPEASCLIMTTEILRSMLYRGADLIRDVEFVIFDEVHYVNDAEFLVYRRSSTDSCRYLFSRTKKKDIYVISTPKRPVPLEHYLYARGEIHKIVDARKKFIQSGYSGVSNQIQLSRIISLLFSRRPLTIPSDKRLSYKQAVDSNSALQKKEELKPFQRGGRGGGQRGGYSRGGGAAGSNRPSSSSGTGSGPNAGCHTATARNMYIELVSMLKKKNLLPTVIFTFSKKKCEEYAAGLSKVALTSAAEKSEVHVFIEKSLTRLQGGGYCA</sequence>
<dbReference type="GO" id="GO:0004386">
    <property type="term" value="F:helicase activity"/>
    <property type="evidence" value="ECO:0007669"/>
    <property type="project" value="UniProtKB-KW"/>
</dbReference>
<dbReference type="InterPro" id="IPR027417">
    <property type="entry name" value="P-loop_NTPase"/>
</dbReference>
<protein>
    <submittedName>
        <fullName evidence="7">P-loop containing nucleoside triphosphate hydrolase protein</fullName>
    </submittedName>
</protein>
<evidence type="ECO:0000313" key="7">
    <source>
        <dbReference type="EMBL" id="KAG5462346.1"/>
    </source>
</evidence>
<dbReference type="GO" id="GO:0016787">
    <property type="term" value="F:hydrolase activity"/>
    <property type="evidence" value="ECO:0007669"/>
    <property type="project" value="UniProtKB-KW"/>
</dbReference>
<evidence type="ECO:0000256" key="5">
    <source>
        <dbReference type="SAM" id="MobiDB-lite"/>
    </source>
</evidence>
<keyword evidence="1" id="KW-0547">Nucleotide-binding</keyword>
<dbReference type="PROSITE" id="PS51192">
    <property type="entry name" value="HELICASE_ATP_BIND_1"/>
    <property type="match status" value="1"/>
</dbReference>
<dbReference type="GO" id="GO:0055087">
    <property type="term" value="C:Ski complex"/>
    <property type="evidence" value="ECO:0007669"/>
    <property type="project" value="TreeGrafter"/>
</dbReference>
<dbReference type="SMART" id="SM00487">
    <property type="entry name" value="DEXDc"/>
    <property type="match status" value="1"/>
</dbReference>
<keyword evidence="8" id="KW-1185">Reference proteome</keyword>
<dbReference type="InterPro" id="IPR014001">
    <property type="entry name" value="Helicase_ATP-bd"/>
</dbReference>
<evidence type="ECO:0000256" key="2">
    <source>
        <dbReference type="ARBA" id="ARBA00022801"/>
    </source>
</evidence>
<evidence type="ECO:0000259" key="6">
    <source>
        <dbReference type="PROSITE" id="PS51192"/>
    </source>
</evidence>
<dbReference type="OrthoDB" id="64767at2759"/>
<keyword evidence="3" id="KW-0347">Helicase</keyword>
<feature type="domain" description="Helicase ATP-binding" evidence="6">
    <location>
        <begin position="24"/>
        <end position="175"/>
    </location>
</feature>
<evidence type="ECO:0000256" key="1">
    <source>
        <dbReference type="ARBA" id="ARBA00022741"/>
    </source>
</evidence>
<keyword evidence="2 7" id="KW-0378">Hydrolase</keyword>
<dbReference type="SUPFAM" id="SSF52540">
    <property type="entry name" value="P-loop containing nucleoside triphosphate hydrolases"/>
    <property type="match status" value="1"/>
</dbReference>
<evidence type="ECO:0000256" key="4">
    <source>
        <dbReference type="ARBA" id="ARBA00022840"/>
    </source>
</evidence>
<evidence type="ECO:0000313" key="8">
    <source>
        <dbReference type="Proteomes" id="UP000673691"/>
    </source>
</evidence>
<feature type="region of interest" description="Disordered" evidence="5">
    <location>
        <begin position="239"/>
        <end position="286"/>
    </location>
</feature>
<reference evidence="7 8" key="1">
    <citation type="journal article" name="Sci. Rep.">
        <title>Genome-scale phylogenetic analyses confirm Olpidium as the closest living zoosporic fungus to the non-flagellated, terrestrial fungi.</title>
        <authorList>
            <person name="Chang Y."/>
            <person name="Rochon D."/>
            <person name="Sekimoto S."/>
            <person name="Wang Y."/>
            <person name="Chovatia M."/>
            <person name="Sandor L."/>
            <person name="Salamov A."/>
            <person name="Grigoriev I.V."/>
            <person name="Stajich J.E."/>
            <person name="Spatafora J.W."/>
        </authorList>
    </citation>
    <scope>NUCLEOTIDE SEQUENCE [LARGE SCALE GENOMIC DNA]</scope>
    <source>
        <strain evidence="7">S191</strain>
    </source>
</reference>
<name>A0A8H7ZZS9_9FUNG</name>
<proteinExistence type="predicted"/>
<dbReference type="Gene3D" id="3.40.50.300">
    <property type="entry name" value="P-loop containing nucleotide triphosphate hydrolases"/>
    <property type="match status" value="2"/>
</dbReference>
<dbReference type="Proteomes" id="UP000673691">
    <property type="component" value="Unassembled WGS sequence"/>
</dbReference>
<dbReference type="AlphaFoldDB" id="A0A8H7ZZS9"/>
<dbReference type="Pfam" id="PF00270">
    <property type="entry name" value="DEAD"/>
    <property type="match status" value="1"/>
</dbReference>
<dbReference type="GO" id="GO:0070478">
    <property type="term" value="P:nuclear-transcribed mRNA catabolic process, 3'-5' exonucleolytic nonsense-mediated decay"/>
    <property type="evidence" value="ECO:0007669"/>
    <property type="project" value="TreeGrafter"/>
</dbReference>